<proteinExistence type="predicted"/>
<dbReference type="EMBL" id="JAHDVG010000463">
    <property type="protein sequence ID" value="KAH1186167.1"/>
    <property type="molecule type" value="Genomic_DNA"/>
</dbReference>
<comment type="caution">
    <text evidence="1">The sequence shown here is derived from an EMBL/GenBank/DDBJ whole genome shotgun (WGS) entry which is preliminary data.</text>
</comment>
<keyword evidence="2" id="KW-1185">Reference proteome</keyword>
<sequence>MAFISMMQMSPSPFKSWHEARIGQFASVFEYISVPVELLAWHYTMSHAAARSHAGILGTLASWGEVTVQQTHVSNRCTKDVFTDTSQKMATKGQSWDTIQRCTKN</sequence>
<reference evidence="1" key="1">
    <citation type="submission" date="2021-09" db="EMBL/GenBank/DDBJ databases">
        <title>The genome of Mauremys mutica provides insights into the evolution of semi-aquatic lifestyle.</title>
        <authorList>
            <person name="Gong S."/>
            <person name="Gao Y."/>
        </authorList>
    </citation>
    <scope>NUCLEOTIDE SEQUENCE</scope>
    <source>
        <strain evidence="1">MM-2020</strain>
        <tissue evidence="1">Muscle</tissue>
    </source>
</reference>
<name>A0A9D3XUL4_9SAUR</name>
<organism evidence="1 2">
    <name type="scientific">Mauremys mutica</name>
    <name type="common">yellowpond turtle</name>
    <dbReference type="NCBI Taxonomy" id="74926"/>
    <lineage>
        <taxon>Eukaryota</taxon>
        <taxon>Metazoa</taxon>
        <taxon>Chordata</taxon>
        <taxon>Craniata</taxon>
        <taxon>Vertebrata</taxon>
        <taxon>Euteleostomi</taxon>
        <taxon>Archelosauria</taxon>
        <taxon>Testudinata</taxon>
        <taxon>Testudines</taxon>
        <taxon>Cryptodira</taxon>
        <taxon>Durocryptodira</taxon>
        <taxon>Testudinoidea</taxon>
        <taxon>Geoemydidae</taxon>
        <taxon>Geoemydinae</taxon>
        <taxon>Mauremys</taxon>
    </lineage>
</organism>
<dbReference type="Proteomes" id="UP000827986">
    <property type="component" value="Unassembled WGS sequence"/>
</dbReference>
<protein>
    <submittedName>
        <fullName evidence="1">Uncharacterized protein</fullName>
    </submittedName>
</protein>
<evidence type="ECO:0000313" key="1">
    <source>
        <dbReference type="EMBL" id="KAH1186167.1"/>
    </source>
</evidence>
<gene>
    <name evidence="1" type="ORF">KIL84_018916</name>
</gene>
<dbReference type="AlphaFoldDB" id="A0A9D3XUL4"/>
<accession>A0A9D3XUL4</accession>
<evidence type="ECO:0000313" key="2">
    <source>
        <dbReference type="Proteomes" id="UP000827986"/>
    </source>
</evidence>